<comment type="caution">
    <text evidence="2">The sequence shown here is derived from an EMBL/GenBank/DDBJ whole genome shotgun (WGS) entry which is preliminary data.</text>
</comment>
<sequence length="106" mass="12030">MINQARVLQELIAGERKEERGRNREERSRSRSNEGRGGRMKEERPHENAPSKGVIHTISGGPTGGDSTRARKRYAREYRYEKQVLSVGLQEEITFGDKDLCARSGT</sequence>
<accession>A0AAW2W3F9</accession>
<name>A0AAW2W3F9_SESRA</name>
<proteinExistence type="predicted"/>
<reference evidence="2" key="2">
    <citation type="journal article" date="2024" name="Plant">
        <title>Genomic evolution and insights into agronomic trait innovations of Sesamum species.</title>
        <authorList>
            <person name="Miao H."/>
            <person name="Wang L."/>
            <person name="Qu L."/>
            <person name="Liu H."/>
            <person name="Sun Y."/>
            <person name="Le M."/>
            <person name="Wang Q."/>
            <person name="Wei S."/>
            <person name="Zheng Y."/>
            <person name="Lin W."/>
            <person name="Duan Y."/>
            <person name="Cao H."/>
            <person name="Xiong S."/>
            <person name="Wang X."/>
            <person name="Wei L."/>
            <person name="Li C."/>
            <person name="Ma Q."/>
            <person name="Ju M."/>
            <person name="Zhao R."/>
            <person name="Li G."/>
            <person name="Mu C."/>
            <person name="Tian Q."/>
            <person name="Mei H."/>
            <person name="Zhang T."/>
            <person name="Gao T."/>
            <person name="Zhang H."/>
        </authorList>
    </citation>
    <scope>NUCLEOTIDE SEQUENCE</scope>
    <source>
        <strain evidence="2">G02</strain>
    </source>
</reference>
<reference evidence="2" key="1">
    <citation type="submission" date="2020-06" db="EMBL/GenBank/DDBJ databases">
        <authorList>
            <person name="Li T."/>
            <person name="Hu X."/>
            <person name="Zhang T."/>
            <person name="Song X."/>
            <person name="Zhang H."/>
            <person name="Dai N."/>
            <person name="Sheng W."/>
            <person name="Hou X."/>
            <person name="Wei L."/>
        </authorList>
    </citation>
    <scope>NUCLEOTIDE SEQUENCE</scope>
    <source>
        <strain evidence="2">G02</strain>
        <tissue evidence="2">Leaf</tissue>
    </source>
</reference>
<evidence type="ECO:0000256" key="1">
    <source>
        <dbReference type="SAM" id="MobiDB-lite"/>
    </source>
</evidence>
<protein>
    <submittedName>
        <fullName evidence="2">Uncharacterized protein</fullName>
    </submittedName>
</protein>
<evidence type="ECO:0000313" key="2">
    <source>
        <dbReference type="EMBL" id="KAL0434640.1"/>
    </source>
</evidence>
<feature type="region of interest" description="Disordered" evidence="1">
    <location>
        <begin position="1"/>
        <end position="68"/>
    </location>
</feature>
<feature type="compositionally biased region" description="Basic and acidic residues" evidence="1">
    <location>
        <begin position="13"/>
        <end position="49"/>
    </location>
</feature>
<dbReference type="AlphaFoldDB" id="A0AAW2W3F9"/>
<organism evidence="2">
    <name type="scientific">Sesamum radiatum</name>
    <name type="common">Black benniseed</name>
    <dbReference type="NCBI Taxonomy" id="300843"/>
    <lineage>
        <taxon>Eukaryota</taxon>
        <taxon>Viridiplantae</taxon>
        <taxon>Streptophyta</taxon>
        <taxon>Embryophyta</taxon>
        <taxon>Tracheophyta</taxon>
        <taxon>Spermatophyta</taxon>
        <taxon>Magnoliopsida</taxon>
        <taxon>eudicotyledons</taxon>
        <taxon>Gunneridae</taxon>
        <taxon>Pentapetalae</taxon>
        <taxon>asterids</taxon>
        <taxon>lamiids</taxon>
        <taxon>Lamiales</taxon>
        <taxon>Pedaliaceae</taxon>
        <taxon>Sesamum</taxon>
    </lineage>
</organism>
<gene>
    <name evidence="2" type="ORF">Sradi_0171900</name>
</gene>
<dbReference type="EMBL" id="JACGWJ010000002">
    <property type="protein sequence ID" value="KAL0434640.1"/>
    <property type="molecule type" value="Genomic_DNA"/>
</dbReference>